<proteinExistence type="predicted"/>
<evidence type="ECO:0000313" key="1">
    <source>
        <dbReference type="EMBL" id="UMM37569.1"/>
    </source>
</evidence>
<sequence length="123" mass="14272">MRTPLKVMGFYYEGSREKKYKWVGPYGDRVYDTLCYIRKWIHTDETFGVLGSGCGTDFNVNGLCRSENLDFEESSVTTIYMNLLTKLNIERREYAKAMNIANMYKLVRTFILDGYAPVFSGVE</sequence>
<dbReference type="AlphaFoldDB" id="A0AAE9FCI4"/>
<name>A0AAE9FCI4_CAEBR</name>
<accession>A0AAE9FCI4</accession>
<organism evidence="1 2">
    <name type="scientific">Caenorhabditis briggsae</name>
    <dbReference type="NCBI Taxonomy" id="6238"/>
    <lineage>
        <taxon>Eukaryota</taxon>
        <taxon>Metazoa</taxon>
        <taxon>Ecdysozoa</taxon>
        <taxon>Nematoda</taxon>
        <taxon>Chromadorea</taxon>
        <taxon>Rhabditida</taxon>
        <taxon>Rhabditina</taxon>
        <taxon>Rhabditomorpha</taxon>
        <taxon>Rhabditoidea</taxon>
        <taxon>Rhabditidae</taxon>
        <taxon>Peloderinae</taxon>
        <taxon>Caenorhabditis</taxon>
    </lineage>
</organism>
<gene>
    <name evidence="1" type="ORF">L5515_009297</name>
</gene>
<keyword evidence="2" id="KW-1185">Reference proteome</keyword>
<evidence type="ECO:0000313" key="2">
    <source>
        <dbReference type="Proteomes" id="UP000829354"/>
    </source>
</evidence>
<dbReference type="EMBL" id="CP092624">
    <property type="protein sequence ID" value="UMM37569.1"/>
    <property type="molecule type" value="Genomic_DNA"/>
</dbReference>
<dbReference type="Proteomes" id="UP000829354">
    <property type="component" value="Chromosome V"/>
</dbReference>
<protein>
    <submittedName>
        <fullName evidence="1">Uncharacterized protein</fullName>
    </submittedName>
</protein>
<reference evidence="1 2" key="1">
    <citation type="submission" date="2022-04" db="EMBL/GenBank/DDBJ databases">
        <title>Chromosome-level reference genomes for two strains of Caenorhabditis briggsae: an improved platform for comparative genomics.</title>
        <authorList>
            <person name="Stevens L."/>
            <person name="Andersen E."/>
        </authorList>
    </citation>
    <scope>NUCLEOTIDE SEQUENCE [LARGE SCALE GENOMIC DNA]</scope>
    <source>
        <strain evidence="1">VX34</strain>
        <tissue evidence="1">Whole-organism</tissue>
    </source>
</reference>